<accession>A0AAV4W9R8</accession>
<proteinExistence type="predicted"/>
<dbReference type="Proteomes" id="UP001054945">
    <property type="component" value="Unassembled WGS sequence"/>
</dbReference>
<organism evidence="1 2">
    <name type="scientific">Caerostris extrusa</name>
    <name type="common">Bark spider</name>
    <name type="synonym">Caerostris bankana</name>
    <dbReference type="NCBI Taxonomy" id="172846"/>
    <lineage>
        <taxon>Eukaryota</taxon>
        <taxon>Metazoa</taxon>
        <taxon>Ecdysozoa</taxon>
        <taxon>Arthropoda</taxon>
        <taxon>Chelicerata</taxon>
        <taxon>Arachnida</taxon>
        <taxon>Araneae</taxon>
        <taxon>Araneomorphae</taxon>
        <taxon>Entelegynae</taxon>
        <taxon>Araneoidea</taxon>
        <taxon>Araneidae</taxon>
        <taxon>Caerostris</taxon>
    </lineage>
</organism>
<gene>
    <name evidence="1" type="ORF">CEXT_558721</name>
</gene>
<protein>
    <submittedName>
        <fullName evidence="1">Uncharacterized protein</fullName>
    </submittedName>
</protein>
<reference evidence="1 2" key="1">
    <citation type="submission" date="2021-06" db="EMBL/GenBank/DDBJ databases">
        <title>Caerostris extrusa draft genome.</title>
        <authorList>
            <person name="Kono N."/>
            <person name="Arakawa K."/>
        </authorList>
    </citation>
    <scope>NUCLEOTIDE SEQUENCE [LARGE SCALE GENOMIC DNA]</scope>
</reference>
<evidence type="ECO:0000313" key="2">
    <source>
        <dbReference type="Proteomes" id="UP001054945"/>
    </source>
</evidence>
<name>A0AAV4W9R8_CAEEX</name>
<dbReference type="EMBL" id="BPLR01015800">
    <property type="protein sequence ID" value="GIY78815.1"/>
    <property type="molecule type" value="Genomic_DNA"/>
</dbReference>
<sequence>MEEVLATLPVPERMGVWIRENFRAILLKRCVRSINQCSVVLHNVLHPGKSGDTFISIILMSSPSVGRDLLVSLISLEFEL</sequence>
<evidence type="ECO:0000313" key="1">
    <source>
        <dbReference type="EMBL" id="GIY78815.1"/>
    </source>
</evidence>
<comment type="caution">
    <text evidence="1">The sequence shown here is derived from an EMBL/GenBank/DDBJ whole genome shotgun (WGS) entry which is preliminary data.</text>
</comment>
<dbReference type="AlphaFoldDB" id="A0AAV4W9R8"/>
<keyword evidence="2" id="KW-1185">Reference proteome</keyword>